<keyword evidence="5" id="KW-0067">ATP-binding</keyword>
<feature type="transmembrane region" description="Helical" evidence="8">
    <location>
        <begin position="259"/>
        <end position="280"/>
    </location>
</feature>
<dbReference type="GO" id="GO:1904680">
    <property type="term" value="F:peptide transmembrane transporter activity"/>
    <property type="evidence" value="ECO:0007669"/>
    <property type="project" value="InterPro"/>
</dbReference>
<evidence type="ECO:0000256" key="3">
    <source>
        <dbReference type="ARBA" id="ARBA00022692"/>
    </source>
</evidence>
<feature type="transmembrane region" description="Helical" evidence="8">
    <location>
        <begin position="123"/>
        <end position="140"/>
    </location>
</feature>
<dbReference type="InterPro" id="IPR015856">
    <property type="entry name" value="ABC_transpr_CbiO/EcfA_su"/>
</dbReference>
<dbReference type="InterPro" id="IPR027417">
    <property type="entry name" value="P-loop_NTPase"/>
</dbReference>
<dbReference type="InterPro" id="IPR017871">
    <property type="entry name" value="ABC_transporter-like_CS"/>
</dbReference>
<keyword evidence="2" id="KW-0813">Transport</keyword>
<dbReference type="NCBIfam" id="TIGR01194">
    <property type="entry name" value="cyc_pep_trnsptr"/>
    <property type="match status" value="1"/>
</dbReference>
<evidence type="ECO:0000256" key="4">
    <source>
        <dbReference type="ARBA" id="ARBA00022741"/>
    </source>
</evidence>
<dbReference type="RefSeq" id="WP_125718603.1">
    <property type="nucleotide sequence ID" value="NZ_PPUZ01000004.1"/>
</dbReference>
<keyword evidence="4" id="KW-0547">Nucleotide-binding</keyword>
<reference evidence="11 12" key="1">
    <citation type="submission" date="2018-01" db="EMBL/GenBank/DDBJ databases">
        <title>Co-occurrence of chitin degradation, pigmentation and bioactivity in marine Pseudoalteromonas.</title>
        <authorList>
            <person name="Paulsen S."/>
            <person name="Gram L."/>
            <person name="Machado H."/>
        </authorList>
    </citation>
    <scope>NUCLEOTIDE SEQUENCE [LARGE SCALE GENOMIC DNA]</scope>
    <source>
        <strain evidence="11 12">S1946</strain>
    </source>
</reference>
<evidence type="ECO:0000256" key="6">
    <source>
        <dbReference type="ARBA" id="ARBA00022989"/>
    </source>
</evidence>
<dbReference type="PROSITE" id="PS50893">
    <property type="entry name" value="ABC_TRANSPORTER_2"/>
    <property type="match status" value="1"/>
</dbReference>
<evidence type="ECO:0000256" key="7">
    <source>
        <dbReference type="ARBA" id="ARBA00023136"/>
    </source>
</evidence>
<feature type="transmembrane region" description="Helical" evidence="8">
    <location>
        <begin position="47"/>
        <end position="71"/>
    </location>
</feature>
<evidence type="ECO:0000313" key="11">
    <source>
        <dbReference type="EMBL" id="RZM84969.1"/>
    </source>
</evidence>
<dbReference type="GO" id="GO:0015833">
    <property type="term" value="P:peptide transport"/>
    <property type="evidence" value="ECO:0007669"/>
    <property type="project" value="InterPro"/>
</dbReference>
<dbReference type="InterPro" id="IPR003593">
    <property type="entry name" value="AAA+_ATPase"/>
</dbReference>
<evidence type="ECO:0000259" key="9">
    <source>
        <dbReference type="PROSITE" id="PS50893"/>
    </source>
</evidence>
<dbReference type="PROSITE" id="PS00211">
    <property type="entry name" value="ABC_TRANSPORTER_1"/>
    <property type="match status" value="1"/>
</dbReference>
<evidence type="ECO:0000256" key="2">
    <source>
        <dbReference type="ARBA" id="ARBA00022448"/>
    </source>
</evidence>
<dbReference type="InterPro" id="IPR039421">
    <property type="entry name" value="Type_1_exporter"/>
</dbReference>
<feature type="transmembrane region" description="Helical" evidence="8">
    <location>
        <begin position="146"/>
        <end position="164"/>
    </location>
</feature>
<feature type="transmembrane region" description="Helical" evidence="8">
    <location>
        <begin position="233"/>
        <end position="253"/>
    </location>
</feature>
<dbReference type="SUPFAM" id="SSF52540">
    <property type="entry name" value="P-loop containing nucleoside triphosphate hydrolases"/>
    <property type="match status" value="1"/>
</dbReference>
<feature type="transmembrane region" description="Helical" evidence="8">
    <location>
        <begin position="12"/>
        <end position="35"/>
    </location>
</feature>
<dbReference type="Proteomes" id="UP000292345">
    <property type="component" value="Unassembled WGS sequence"/>
</dbReference>
<keyword evidence="3 8" id="KW-0812">Transmembrane</keyword>
<keyword evidence="6 8" id="KW-1133">Transmembrane helix</keyword>
<dbReference type="InterPro" id="IPR036640">
    <property type="entry name" value="ABC1_TM_sf"/>
</dbReference>
<dbReference type="SMART" id="SM00382">
    <property type="entry name" value="AAA"/>
    <property type="match status" value="1"/>
</dbReference>
<dbReference type="CDD" id="cd03225">
    <property type="entry name" value="ABC_cobalt_CbiO_domain1"/>
    <property type="match status" value="1"/>
</dbReference>
<dbReference type="GO" id="GO:0005886">
    <property type="term" value="C:plasma membrane"/>
    <property type="evidence" value="ECO:0007669"/>
    <property type="project" value="UniProtKB-SubCell"/>
</dbReference>
<accession>A0A4Q7EMC7</accession>
<dbReference type="Gene3D" id="1.20.1560.10">
    <property type="entry name" value="ABC transporter type 1, transmembrane domain"/>
    <property type="match status" value="1"/>
</dbReference>
<sequence>MLFNFIKKFKKIILISSALSSFTAVVSLTLFHLIGEIGNDGIQQDNMVLFAGAFLLLIVCSISTSYFLSFYTSKAINRVRESLVIGILNTEYEPLEKIGKSKLYNVLTNDVNAISAALAEMPAFIYNVLLVLCCFGYLVYLSPSMFMTMSVVIAFALLFGHFIMKKISASATVMREQQDNMFESYKGLLDGAKQLVLNNQRKAQYHNDEIKTALVSLKDKERKFGFAWDINRNITQAFIFLILGTAVTSGHFFGDTQVVMSYVFVLTFLAGPLGYIMGLWQTITRANVSLNKINKLKVAQEKEALTDLGDRTQYSTWQQLSINQVEFGYNTQAENILKGVDLKVNRGEVLYITGGNGSGKSTLLHVLLGLYRPQQGCLKVDDNVVTEENLALYRDKVAIVLPDFYLYKDLINNDGAQVNQDDVAYLLKKFALDEKVNFDGKGFDSVDFSQGQRKRLALISAILEDKEVYVLDEWAADQDPYFRAVFYKEIIPWLKQKGKTVIAVTHDDKYFYTGDRQVELVEGQIVEHEISRIAA</sequence>
<dbReference type="SUPFAM" id="SSF90123">
    <property type="entry name" value="ABC transporter transmembrane region"/>
    <property type="match status" value="1"/>
</dbReference>
<dbReference type="PANTHER" id="PTHR24221:SF654">
    <property type="entry name" value="ATP-BINDING CASSETTE SUB-FAMILY B MEMBER 6"/>
    <property type="match status" value="1"/>
</dbReference>
<feature type="domain" description="ABC transporter" evidence="9">
    <location>
        <begin position="320"/>
        <end position="533"/>
    </location>
</feature>
<evidence type="ECO:0000256" key="1">
    <source>
        <dbReference type="ARBA" id="ARBA00004651"/>
    </source>
</evidence>
<comment type="subcellular location">
    <subcellularLocation>
        <location evidence="1">Cell membrane</location>
        <topology evidence="1">Multi-pass membrane protein</topology>
    </subcellularLocation>
</comment>
<evidence type="ECO:0000259" key="10">
    <source>
        <dbReference type="PROSITE" id="PS50929"/>
    </source>
</evidence>
<dbReference type="AlphaFoldDB" id="A0A4Q7EMC7"/>
<keyword evidence="7 8" id="KW-0472">Membrane</keyword>
<dbReference type="PROSITE" id="PS50929">
    <property type="entry name" value="ABC_TM1F"/>
    <property type="match status" value="1"/>
</dbReference>
<evidence type="ECO:0000256" key="5">
    <source>
        <dbReference type="ARBA" id="ARBA00022840"/>
    </source>
</evidence>
<dbReference type="GO" id="GO:0005524">
    <property type="term" value="F:ATP binding"/>
    <property type="evidence" value="ECO:0007669"/>
    <property type="project" value="UniProtKB-KW"/>
</dbReference>
<organism evidence="11 12">
    <name type="scientific">Pseudoalteromonas rubra</name>
    <dbReference type="NCBI Taxonomy" id="43658"/>
    <lineage>
        <taxon>Bacteria</taxon>
        <taxon>Pseudomonadati</taxon>
        <taxon>Pseudomonadota</taxon>
        <taxon>Gammaproteobacteria</taxon>
        <taxon>Alteromonadales</taxon>
        <taxon>Pseudoalteromonadaceae</taxon>
        <taxon>Pseudoalteromonas</taxon>
    </lineage>
</organism>
<proteinExistence type="predicted"/>
<evidence type="ECO:0000313" key="12">
    <source>
        <dbReference type="Proteomes" id="UP000292345"/>
    </source>
</evidence>
<evidence type="ECO:0000256" key="8">
    <source>
        <dbReference type="SAM" id="Phobius"/>
    </source>
</evidence>
<dbReference type="PANTHER" id="PTHR24221">
    <property type="entry name" value="ATP-BINDING CASSETTE SUB-FAMILY B"/>
    <property type="match status" value="1"/>
</dbReference>
<gene>
    <name evidence="11" type="ORF">C3B51_02245</name>
</gene>
<dbReference type="Gene3D" id="3.40.50.300">
    <property type="entry name" value="P-loop containing nucleotide triphosphate hydrolases"/>
    <property type="match status" value="1"/>
</dbReference>
<dbReference type="GO" id="GO:0016887">
    <property type="term" value="F:ATP hydrolysis activity"/>
    <property type="evidence" value="ECO:0007669"/>
    <property type="project" value="InterPro"/>
</dbReference>
<feature type="domain" description="ABC transmembrane type-1" evidence="10">
    <location>
        <begin position="12"/>
        <end position="285"/>
    </location>
</feature>
<dbReference type="EMBL" id="PPUZ01000004">
    <property type="protein sequence ID" value="RZM84969.1"/>
    <property type="molecule type" value="Genomic_DNA"/>
</dbReference>
<dbReference type="InterPro" id="IPR011527">
    <property type="entry name" value="ABC1_TM_dom"/>
</dbReference>
<dbReference type="Pfam" id="PF00005">
    <property type="entry name" value="ABC_tran"/>
    <property type="match status" value="1"/>
</dbReference>
<dbReference type="InterPro" id="IPR005898">
    <property type="entry name" value="Cyc_pep_transpt_SyrD/YojI"/>
</dbReference>
<name>A0A4Q7EMC7_9GAMM</name>
<protein>
    <submittedName>
        <fullName evidence="11">Cyclic peptide export ABC transporter</fullName>
    </submittedName>
</protein>
<comment type="caution">
    <text evidence="11">The sequence shown here is derived from an EMBL/GenBank/DDBJ whole genome shotgun (WGS) entry which is preliminary data.</text>
</comment>
<dbReference type="Pfam" id="PF00664">
    <property type="entry name" value="ABC_membrane"/>
    <property type="match status" value="1"/>
</dbReference>
<dbReference type="InterPro" id="IPR003439">
    <property type="entry name" value="ABC_transporter-like_ATP-bd"/>
</dbReference>
<dbReference type="GO" id="GO:0140359">
    <property type="term" value="F:ABC-type transporter activity"/>
    <property type="evidence" value="ECO:0007669"/>
    <property type="project" value="InterPro"/>
</dbReference>